<organism evidence="7 8">
    <name type="scientific">Phialemonium atrogriseum</name>
    <dbReference type="NCBI Taxonomy" id="1093897"/>
    <lineage>
        <taxon>Eukaryota</taxon>
        <taxon>Fungi</taxon>
        <taxon>Dikarya</taxon>
        <taxon>Ascomycota</taxon>
        <taxon>Pezizomycotina</taxon>
        <taxon>Sordariomycetes</taxon>
        <taxon>Sordariomycetidae</taxon>
        <taxon>Cephalothecales</taxon>
        <taxon>Cephalothecaceae</taxon>
        <taxon>Phialemonium</taxon>
    </lineage>
</organism>
<feature type="compositionally biased region" description="Basic and acidic residues" evidence="5">
    <location>
        <begin position="216"/>
        <end position="228"/>
    </location>
</feature>
<dbReference type="InterPro" id="IPR036910">
    <property type="entry name" value="HMG_box_dom_sf"/>
</dbReference>
<feature type="region of interest" description="Disordered" evidence="5">
    <location>
        <begin position="471"/>
        <end position="539"/>
    </location>
</feature>
<feature type="domain" description="HMG box" evidence="6">
    <location>
        <begin position="128"/>
        <end position="194"/>
    </location>
</feature>
<dbReference type="Pfam" id="PF00536">
    <property type="entry name" value="SAM_1"/>
    <property type="match status" value="1"/>
</dbReference>
<keyword evidence="8" id="KW-1185">Reference proteome</keyword>
<evidence type="ECO:0000313" key="8">
    <source>
        <dbReference type="Proteomes" id="UP001244011"/>
    </source>
</evidence>
<comment type="caution">
    <text evidence="7">The sequence shown here is derived from an EMBL/GenBank/DDBJ whole genome shotgun (WGS) entry which is preliminary data.</text>
</comment>
<dbReference type="GO" id="GO:0005634">
    <property type="term" value="C:nucleus"/>
    <property type="evidence" value="ECO:0007669"/>
    <property type="project" value="UniProtKB-UniRule"/>
</dbReference>
<feature type="region of interest" description="Disordered" evidence="5">
    <location>
        <begin position="71"/>
        <end position="133"/>
    </location>
</feature>
<dbReference type="PANTHER" id="PTHR46040:SF3">
    <property type="entry name" value="HIGH MOBILITY GROUP PROTEIN 2"/>
    <property type="match status" value="1"/>
</dbReference>
<dbReference type="Proteomes" id="UP001244011">
    <property type="component" value="Unassembled WGS sequence"/>
</dbReference>
<feature type="compositionally biased region" description="Polar residues" evidence="5">
    <location>
        <begin position="229"/>
        <end position="246"/>
    </location>
</feature>
<dbReference type="AlphaFoldDB" id="A0AAJ0C1W8"/>
<evidence type="ECO:0000256" key="2">
    <source>
        <dbReference type="ARBA" id="ARBA00023242"/>
    </source>
</evidence>
<dbReference type="PANTHER" id="PTHR46040">
    <property type="entry name" value="HIGH MOBILITY GROUP PROTEIN 2"/>
    <property type="match status" value="1"/>
</dbReference>
<keyword evidence="4" id="KW-0175">Coiled coil</keyword>
<dbReference type="GO" id="GO:0010468">
    <property type="term" value="P:regulation of gene expression"/>
    <property type="evidence" value="ECO:0007669"/>
    <property type="project" value="TreeGrafter"/>
</dbReference>
<keyword evidence="2 3" id="KW-0539">Nucleus</keyword>
<dbReference type="GeneID" id="85307201"/>
<evidence type="ECO:0000256" key="1">
    <source>
        <dbReference type="ARBA" id="ARBA00023125"/>
    </source>
</evidence>
<dbReference type="GO" id="GO:0003677">
    <property type="term" value="F:DNA binding"/>
    <property type="evidence" value="ECO:0007669"/>
    <property type="project" value="UniProtKB-UniRule"/>
</dbReference>
<dbReference type="InterPro" id="IPR051965">
    <property type="entry name" value="ChromReg_NeuronalGeneExpr"/>
</dbReference>
<reference evidence="7" key="1">
    <citation type="submission" date="2023-06" db="EMBL/GenBank/DDBJ databases">
        <title>Genome-scale phylogeny and comparative genomics of the fungal order Sordariales.</title>
        <authorList>
            <consortium name="Lawrence Berkeley National Laboratory"/>
            <person name="Hensen N."/>
            <person name="Bonometti L."/>
            <person name="Westerberg I."/>
            <person name="Brannstrom I.O."/>
            <person name="Guillou S."/>
            <person name="Cros-Aarteil S."/>
            <person name="Calhoun S."/>
            <person name="Haridas S."/>
            <person name="Kuo A."/>
            <person name="Mondo S."/>
            <person name="Pangilinan J."/>
            <person name="Riley R."/>
            <person name="Labutti K."/>
            <person name="Andreopoulos B."/>
            <person name="Lipzen A."/>
            <person name="Chen C."/>
            <person name="Yanf M."/>
            <person name="Daum C."/>
            <person name="Ng V."/>
            <person name="Clum A."/>
            <person name="Steindorff A."/>
            <person name="Ohm R."/>
            <person name="Martin F."/>
            <person name="Silar P."/>
            <person name="Natvig D."/>
            <person name="Lalanne C."/>
            <person name="Gautier V."/>
            <person name="Ament-Velasquez S.L."/>
            <person name="Kruys A."/>
            <person name="Hutchinson M.I."/>
            <person name="Powell A.J."/>
            <person name="Barry K."/>
            <person name="Miller A.N."/>
            <person name="Grigoriev I.V."/>
            <person name="Debuchy R."/>
            <person name="Gladieux P."/>
            <person name="Thoren M.H."/>
            <person name="Johannesson H."/>
        </authorList>
    </citation>
    <scope>NUCLEOTIDE SEQUENCE</scope>
    <source>
        <strain evidence="7">8032-3</strain>
    </source>
</reference>
<dbReference type="RefSeq" id="XP_060284598.1">
    <property type="nucleotide sequence ID" value="XM_060424014.1"/>
</dbReference>
<evidence type="ECO:0000256" key="4">
    <source>
        <dbReference type="SAM" id="Coils"/>
    </source>
</evidence>
<evidence type="ECO:0000259" key="6">
    <source>
        <dbReference type="PROSITE" id="PS50118"/>
    </source>
</evidence>
<dbReference type="SMART" id="SM00454">
    <property type="entry name" value="SAM"/>
    <property type="match status" value="1"/>
</dbReference>
<feature type="coiled-coil region" evidence="4">
    <location>
        <begin position="165"/>
        <end position="196"/>
    </location>
</feature>
<feature type="compositionally biased region" description="Pro residues" evidence="5">
    <location>
        <begin position="484"/>
        <end position="496"/>
    </location>
</feature>
<feature type="region of interest" description="Disordered" evidence="5">
    <location>
        <begin position="345"/>
        <end position="429"/>
    </location>
</feature>
<feature type="compositionally biased region" description="Polar residues" evidence="5">
    <location>
        <begin position="356"/>
        <end position="372"/>
    </location>
</feature>
<dbReference type="InterPro" id="IPR009071">
    <property type="entry name" value="HMG_box_dom"/>
</dbReference>
<evidence type="ECO:0000313" key="7">
    <source>
        <dbReference type="EMBL" id="KAK1768385.1"/>
    </source>
</evidence>
<dbReference type="SUPFAM" id="SSF47769">
    <property type="entry name" value="SAM/Pointed domain"/>
    <property type="match status" value="1"/>
</dbReference>
<dbReference type="SMART" id="SM00398">
    <property type="entry name" value="HMG"/>
    <property type="match status" value="1"/>
</dbReference>
<dbReference type="PROSITE" id="PS50118">
    <property type="entry name" value="HMG_BOX_2"/>
    <property type="match status" value="1"/>
</dbReference>
<dbReference type="Pfam" id="PF00505">
    <property type="entry name" value="HMG_box"/>
    <property type="match status" value="1"/>
</dbReference>
<evidence type="ECO:0000256" key="3">
    <source>
        <dbReference type="PROSITE-ProRule" id="PRU00267"/>
    </source>
</evidence>
<gene>
    <name evidence="7" type="ORF">QBC33DRAFT_374413</name>
</gene>
<feature type="DNA-binding region" description="HMG box" evidence="3">
    <location>
        <begin position="128"/>
        <end position="194"/>
    </location>
</feature>
<feature type="compositionally biased region" description="Polar residues" evidence="5">
    <location>
        <begin position="275"/>
        <end position="304"/>
    </location>
</feature>
<sequence length="539" mass="58839">MIIPQQPPGWMTQPLEVVFGELGISQYLDAFLDQGFDSWETILDVTESDLDVLGVKLGHRRKLQRRIANSRGVAPDASLVSPTQASIEDPRLDALRPDGPRAESRENTTLAVAKRKYRRHPKPDENAPQRPPSAYVLFSNKMRDELKGRNLTFTEIAKLVGEHWQNLSQADKKSLESQAQEAKDKYNNDLADYKKTAGYKKYSIYLQEFKAKHAHQSQDKESAKRLRLSESQGGSQSGITTNGSTNRASRARSGSASEGEPGSEPAAGRRRRIGSTASARESQSVATPASCYTSVDESVPSPSSHGPDRRSAERSPVVNSSPRDLASIAHLRSSWLEDTRNDQIGMQHHLPPLSNMFDQQNRPSSAGHSSEVNGFAFPQTPSLALGSLDPPPPLVGGESRPQALKKEQSWATSSSSGSSSFGHPRTPIEGPLAIHTLLSTTSDQQHETMSLFYGNSTPSDQKSSLLEQRGVATSMPYANEFKPGPSPTLQKPPPPHRSAAGGYSSQRNTKPGEKKPAPNLDGMSALLRAGEIVDQRRTR</sequence>
<feature type="compositionally biased region" description="Low complexity" evidence="5">
    <location>
        <begin position="247"/>
        <end position="266"/>
    </location>
</feature>
<feature type="region of interest" description="Disordered" evidence="5">
    <location>
        <begin position="212"/>
        <end position="324"/>
    </location>
</feature>
<dbReference type="InterPro" id="IPR013761">
    <property type="entry name" value="SAM/pointed_sf"/>
</dbReference>
<dbReference type="EMBL" id="MU839005">
    <property type="protein sequence ID" value="KAK1768385.1"/>
    <property type="molecule type" value="Genomic_DNA"/>
</dbReference>
<protein>
    <recommendedName>
        <fullName evidence="6">HMG box domain-containing protein</fullName>
    </recommendedName>
</protein>
<name>A0AAJ0C1W8_9PEZI</name>
<dbReference type="Gene3D" id="1.10.30.10">
    <property type="entry name" value="High mobility group box domain"/>
    <property type="match status" value="1"/>
</dbReference>
<dbReference type="SUPFAM" id="SSF47095">
    <property type="entry name" value="HMG-box"/>
    <property type="match status" value="1"/>
</dbReference>
<accession>A0AAJ0C1W8</accession>
<proteinExistence type="predicted"/>
<feature type="compositionally biased region" description="Basic and acidic residues" evidence="5">
    <location>
        <begin position="88"/>
        <end position="106"/>
    </location>
</feature>
<evidence type="ECO:0000256" key="5">
    <source>
        <dbReference type="SAM" id="MobiDB-lite"/>
    </source>
</evidence>
<dbReference type="Gene3D" id="1.10.150.50">
    <property type="entry name" value="Transcription Factor, Ets-1"/>
    <property type="match status" value="1"/>
</dbReference>
<dbReference type="InterPro" id="IPR001660">
    <property type="entry name" value="SAM"/>
</dbReference>
<keyword evidence="1 3" id="KW-0238">DNA-binding</keyword>